<evidence type="ECO:0000313" key="2">
    <source>
        <dbReference type="Proteomes" id="UP000671914"/>
    </source>
</evidence>
<dbReference type="Proteomes" id="UP000671914">
    <property type="component" value="Chromosome"/>
</dbReference>
<dbReference type="RefSeq" id="WP_210896288.1">
    <property type="nucleotide sequence ID" value="NZ_CP071696.1"/>
</dbReference>
<protein>
    <submittedName>
        <fullName evidence="1">Uncharacterized protein</fullName>
    </submittedName>
</protein>
<dbReference type="KEGG" id="aarc:G127AT_09400"/>
<proteinExistence type="predicted"/>
<organism evidence="1 2">
    <name type="scientific">Agromyces archimandritae</name>
    <dbReference type="NCBI Taxonomy" id="2781962"/>
    <lineage>
        <taxon>Bacteria</taxon>
        <taxon>Bacillati</taxon>
        <taxon>Actinomycetota</taxon>
        <taxon>Actinomycetes</taxon>
        <taxon>Micrococcales</taxon>
        <taxon>Microbacteriaceae</taxon>
        <taxon>Agromyces</taxon>
    </lineage>
</organism>
<gene>
    <name evidence="1" type="ORF">G127AT_09400</name>
</gene>
<evidence type="ECO:0000313" key="1">
    <source>
        <dbReference type="EMBL" id="QTX03565.1"/>
    </source>
</evidence>
<reference evidence="1" key="1">
    <citation type="submission" date="2021-03" db="EMBL/GenBank/DDBJ databases">
        <title>Agromyces archimandritus sp. nov., isolated from the cockroach Archimandrita tessellata.</title>
        <authorList>
            <person name="Guzman J."/>
            <person name="Ortuzar M."/>
            <person name="Poehlein A."/>
            <person name="Daniel R."/>
            <person name="Trujillo M."/>
            <person name="Vilcinskas A."/>
        </authorList>
    </citation>
    <scope>NUCLEOTIDE SEQUENCE</scope>
    <source>
        <strain evidence="1">G127AT</strain>
    </source>
</reference>
<name>A0A975FK72_9MICO</name>
<keyword evidence="2" id="KW-1185">Reference proteome</keyword>
<sequence>MNTSPSLRWQRADHEVHSATLDGEYAGHVVADGAAFTAYDRIGRKVARRGTLRGAQRALDAAARRSARMQLTV</sequence>
<accession>A0A975FK72</accession>
<dbReference type="EMBL" id="CP071696">
    <property type="protein sequence ID" value="QTX03565.1"/>
    <property type="molecule type" value="Genomic_DNA"/>
</dbReference>
<dbReference type="AlphaFoldDB" id="A0A975FK72"/>